<accession>A0A4S8LHK8</accession>
<evidence type="ECO:0000313" key="2">
    <source>
        <dbReference type="EMBL" id="THU88340.1"/>
    </source>
</evidence>
<name>A0A4S8LHK8_DENBC</name>
<evidence type="ECO:0000256" key="1">
    <source>
        <dbReference type="SAM" id="MobiDB-lite"/>
    </source>
</evidence>
<sequence length="275" mass="31036">MPKRKAHILSRSLNLPSLWDTVKERLSPRKKKRSIRDDKNTSDVSSEHLSTLTPAVKHDCPDDVFSVPGPSDEDPFSRLKTKFRLNTVPDLCRTQSPMKTSHFTLSSMQTVVDRFSCSKSQYHHTLRTSPSVSQARYPPASVENVEDEDNISFLTCRVPRVNNDKSMLDTTLQGCSDDRSESILSSDPSIASFNLSVPSVVSDASKKSAHSQKRQRQKENQRQREAARKRNRQEERYSDGRLREAPPIAQAHDAVADLLAYLKGESRGRSGGYKH</sequence>
<feature type="compositionally biased region" description="Basic residues" evidence="1">
    <location>
        <begin position="207"/>
        <end position="216"/>
    </location>
</feature>
<feature type="region of interest" description="Disordered" evidence="1">
    <location>
        <begin position="25"/>
        <end position="54"/>
    </location>
</feature>
<organism evidence="2 3">
    <name type="scientific">Dendrothele bispora (strain CBS 962.96)</name>
    <dbReference type="NCBI Taxonomy" id="1314807"/>
    <lineage>
        <taxon>Eukaryota</taxon>
        <taxon>Fungi</taxon>
        <taxon>Dikarya</taxon>
        <taxon>Basidiomycota</taxon>
        <taxon>Agaricomycotina</taxon>
        <taxon>Agaricomycetes</taxon>
        <taxon>Agaricomycetidae</taxon>
        <taxon>Agaricales</taxon>
        <taxon>Agaricales incertae sedis</taxon>
        <taxon>Dendrothele</taxon>
    </lineage>
</organism>
<feature type="compositionally biased region" description="Polar residues" evidence="1">
    <location>
        <begin position="42"/>
        <end position="53"/>
    </location>
</feature>
<reference evidence="2 3" key="1">
    <citation type="journal article" date="2019" name="Nat. Ecol. Evol.">
        <title>Megaphylogeny resolves global patterns of mushroom evolution.</title>
        <authorList>
            <person name="Varga T."/>
            <person name="Krizsan K."/>
            <person name="Foldi C."/>
            <person name="Dima B."/>
            <person name="Sanchez-Garcia M."/>
            <person name="Sanchez-Ramirez S."/>
            <person name="Szollosi G.J."/>
            <person name="Szarkandi J.G."/>
            <person name="Papp V."/>
            <person name="Albert L."/>
            <person name="Andreopoulos W."/>
            <person name="Angelini C."/>
            <person name="Antonin V."/>
            <person name="Barry K.W."/>
            <person name="Bougher N.L."/>
            <person name="Buchanan P."/>
            <person name="Buyck B."/>
            <person name="Bense V."/>
            <person name="Catcheside P."/>
            <person name="Chovatia M."/>
            <person name="Cooper J."/>
            <person name="Damon W."/>
            <person name="Desjardin D."/>
            <person name="Finy P."/>
            <person name="Geml J."/>
            <person name="Haridas S."/>
            <person name="Hughes K."/>
            <person name="Justo A."/>
            <person name="Karasinski D."/>
            <person name="Kautmanova I."/>
            <person name="Kiss B."/>
            <person name="Kocsube S."/>
            <person name="Kotiranta H."/>
            <person name="LaButti K.M."/>
            <person name="Lechner B.E."/>
            <person name="Liimatainen K."/>
            <person name="Lipzen A."/>
            <person name="Lukacs Z."/>
            <person name="Mihaltcheva S."/>
            <person name="Morgado L.N."/>
            <person name="Niskanen T."/>
            <person name="Noordeloos M.E."/>
            <person name="Ohm R.A."/>
            <person name="Ortiz-Santana B."/>
            <person name="Ovrebo C."/>
            <person name="Racz N."/>
            <person name="Riley R."/>
            <person name="Savchenko A."/>
            <person name="Shiryaev A."/>
            <person name="Soop K."/>
            <person name="Spirin V."/>
            <person name="Szebenyi C."/>
            <person name="Tomsovsky M."/>
            <person name="Tulloss R.E."/>
            <person name="Uehling J."/>
            <person name="Grigoriev I.V."/>
            <person name="Vagvolgyi C."/>
            <person name="Papp T."/>
            <person name="Martin F.M."/>
            <person name="Miettinen O."/>
            <person name="Hibbett D.S."/>
            <person name="Nagy L.G."/>
        </authorList>
    </citation>
    <scope>NUCLEOTIDE SEQUENCE [LARGE SCALE GENOMIC DNA]</scope>
    <source>
        <strain evidence="2 3">CBS 962.96</strain>
    </source>
</reference>
<evidence type="ECO:0000313" key="3">
    <source>
        <dbReference type="Proteomes" id="UP000297245"/>
    </source>
</evidence>
<dbReference type="Proteomes" id="UP000297245">
    <property type="component" value="Unassembled WGS sequence"/>
</dbReference>
<feature type="compositionally biased region" description="Basic and acidic residues" evidence="1">
    <location>
        <begin position="217"/>
        <end position="244"/>
    </location>
</feature>
<keyword evidence="3" id="KW-1185">Reference proteome</keyword>
<feature type="region of interest" description="Disordered" evidence="1">
    <location>
        <begin position="201"/>
        <end position="250"/>
    </location>
</feature>
<gene>
    <name evidence="2" type="ORF">K435DRAFT_866418</name>
</gene>
<dbReference type="EMBL" id="ML179413">
    <property type="protein sequence ID" value="THU88340.1"/>
    <property type="molecule type" value="Genomic_DNA"/>
</dbReference>
<proteinExistence type="predicted"/>
<dbReference type="AlphaFoldDB" id="A0A4S8LHK8"/>
<dbReference type="OrthoDB" id="10665176at2759"/>
<protein>
    <submittedName>
        <fullName evidence="2">Uncharacterized protein</fullName>
    </submittedName>
</protein>